<reference evidence="5" key="1">
    <citation type="journal article" date="2019" name="Int. J. Syst. Evol. Microbiol.">
        <title>The Global Catalogue of Microorganisms (GCM) 10K type strain sequencing project: providing services to taxonomists for standard genome sequencing and annotation.</title>
        <authorList>
            <consortium name="The Broad Institute Genomics Platform"/>
            <consortium name="The Broad Institute Genome Sequencing Center for Infectious Disease"/>
            <person name="Wu L."/>
            <person name="Ma J."/>
        </authorList>
    </citation>
    <scope>NUCLEOTIDE SEQUENCE [LARGE SCALE GENOMIC DNA]</scope>
    <source>
        <strain evidence="5">JCM 17979</strain>
    </source>
</reference>
<dbReference type="PANTHER" id="PTHR35526">
    <property type="entry name" value="ANTI-SIGMA-F FACTOR RSBW-RELATED"/>
    <property type="match status" value="1"/>
</dbReference>
<dbReference type="Gene3D" id="3.30.565.10">
    <property type="entry name" value="Histidine kinase-like ATPase, C-terminal domain"/>
    <property type="match status" value="1"/>
</dbReference>
<accession>A0ABP9BL54</accession>
<dbReference type="Pfam" id="PF13581">
    <property type="entry name" value="HATPase_c_2"/>
    <property type="match status" value="1"/>
</dbReference>
<evidence type="ECO:0000256" key="1">
    <source>
        <dbReference type="ARBA" id="ARBA00022527"/>
    </source>
</evidence>
<sequence length="138" mass="15191">MTDAVEFARAVRPARADEAARMRHEARDWLAGLDIEQEARERVLTAVAEAVENAVEHAYPGDAEGTVELTLWCEKDAVNVRVTDHGRWSENAEPAGPGSHARRGRGFVLMQRSVDSVAIRHTDKGTTVALRQHRAPAS</sequence>
<organism evidence="4 5">
    <name type="scientific">Actinomycetospora chlora</name>
    <dbReference type="NCBI Taxonomy" id="663608"/>
    <lineage>
        <taxon>Bacteria</taxon>
        <taxon>Bacillati</taxon>
        <taxon>Actinomycetota</taxon>
        <taxon>Actinomycetes</taxon>
        <taxon>Pseudonocardiales</taxon>
        <taxon>Pseudonocardiaceae</taxon>
        <taxon>Actinomycetospora</taxon>
    </lineage>
</organism>
<evidence type="ECO:0000313" key="5">
    <source>
        <dbReference type="Proteomes" id="UP001500928"/>
    </source>
</evidence>
<proteinExistence type="predicted"/>
<dbReference type="CDD" id="cd16936">
    <property type="entry name" value="HATPase_RsbW-like"/>
    <property type="match status" value="1"/>
</dbReference>
<dbReference type="PANTHER" id="PTHR35526:SF3">
    <property type="entry name" value="ANTI-SIGMA-F FACTOR RSBW"/>
    <property type="match status" value="1"/>
</dbReference>
<evidence type="ECO:0000256" key="2">
    <source>
        <dbReference type="SAM" id="MobiDB-lite"/>
    </source>
</evidence>
<feature type="domain" description="Histidine kinase/HSP90-like ATPase" evidence="3">
    <location>
        <begin position="13"/>
        <end position="131"/>
    </location>
</feature>
<dbReference type="InterPro" id="IPR036890">
    <property type="entry name" value="HATPase_C_sf"/>
</dbReference>
<name>A0ABP9BL54_9PSEU</name>
<keyword evidence="5" id="KW-1185">Reference proteome</keyword>
<evidence type="ECO:0000313" key="4">
    <source>
        <dbReference type="EMBL" id="GAA4796452.1"/>
    </source>
</evidence>
<dbReference type="Proteomes" id="UP001500928">
    <property type="component" value="Unassembled WGS sequence"/>
</dbReference>
<keyword evidence="1" id="KW-0723">Serine/threonine-protein kinase</keyword>
<keyword evidence="1" id="KW-0808">Transferase</keyword>
<feature type="region of interest" description="Disordered" evidence="2">
    <location>
        <begin position="85"/>
        <end position="104"/>
    </location>
</feature>
<dbReference type="InterPro" id="IPR050267">
    <property type="entry name" value="Anti-sigma-factor_SerPK"/>
</dbReference>
<dbReference type="EMBL" id="BAABHO010000029">
    <property type="protein sequence ID" value="GAA4796452.1"/>
    <property type="molecule type" value="Genomic_DNA"/>
</dbReference>
<dbReference type="InterPro" id="IPR003594">
    <property type="entry name" value="HATPase_dom"/>
</dbReference>
<dbReference type="RefSeq" id="WP_345417886.1">
    <property type="nucleotide sequence ID" value="NZ_BAABHO010000029.1"/>
</dbReference>
<keyword evidence="1" id="KW-0418">Kinase</keyword>
<protein>
    <recommendedName>
        <fullName evidence="3">Histidine kinase/HSP90-like ATPase domain-containing protein</fullName>
    </recommendedName>
</protein>
<gene>
    <name evidence="4" type="ORF">GCM10023200_35680</name>
</gene>
<evidence type="ECO:0000259" key="3">
    <source>
        <dbReference type="Pfam" id="PF13581"/>
    </source>
</evidence>
<dbReference type="SUPFAM" id="SSF55874">
    <property type="entry name" value="ATPase domain of HSP90 chaperone/DNA topoisomerase II/histidine kinase"/>
    <property type="match status" value="1"/>
</dbReference>
<comment type="caution">
    <text evidence="4">The sequence shown here is derived from an EMBL/GenBank/DDBJ whole genome shotgun (WGS) entry which is preliminary data.</text>
</comment>